<dbReference type="STRING" id="1869.MB27_01945"/>
<keyword evidence="3" id="KW-1185">Reference proteome</keyword>
<name>A0A0A6URZ6_ACTUT</name>
<dbReference type="OrthoDB" id="3292822at2"/>
<feature type="transmembrane region" description="Helical" evidence="1">
    <location>
        <begin position="44"/>
        <end position="62"/>
    </location>
</feature>
<dbReference type="EMBL" id="JRTT01000002">
    <property type="protein sequence ID" value="KHD78890.1"/>
    <property type="molecule type" value="Genomic_DNA"/>
</dbReference>
<evidence type="ECO:0008006" key="4">
    <source>
        <dbReference type="Google" id="ProtNLM"/>
    </source>
</evidence>
<dbReference type="eggNOG" id="COG3166">
    <property type="taxonomic scope" value="Bacteria"/>
</dbReference>
<comment type="caution">
    <text evidence="2">The sequence shown here is derived from an EMBL/GenBank/DDBJ whole genome shotgun (WGS) entry which is preliminary data.</text>
</comment>
<evidence type="ECO:0000313" key="2">
    <source>
        <dbReference type="EMBL" id="KHD78890.1"/>
    </source>
</evidence>
<keyword evidence="1" id="KW-1133">Transmembrane helix</keyword>
<gene>
    <name evidence="2" type="ORF">MB27_01945</name>
</gene>
<accession>A0A0A6URZ6</accession>
<reference evidence="2 3" key="1">
    <citation type="submission" date="2014-10" db="EMBL/GenBank/DDBJ databases">
        <title>Draft genome sequence of Actinoplanes utahensis NRRL 12052.</title>
        <authorList>
            <person name="Velasco-Bucheli B."/>
            <person name="del Cerro C."/>
            <person name="Hormigo D."/>
            <person name="Garcia J.L."/>
            <person name="Acebal C."/>
            <person name="Arroyo M."/>
            <person name="de la Mata I."/>
        </authorList>
    </citation>
    <scope>NUCLEOTIDE SEQUENCE [LARGE SCALE GENOMIC DNA]</scope>
    <source>
        <strain evidence="2 3">NRRL 12052</strain>
    </source>
</reference>
<dbReference type="Pfam" id="PF05137">
    <property type="entry name" value="PilN"/>
    <property type="match status" value="1"/>
</dbReference>
<keyword evidence="1" id="KW-0472">Membrane</keyword>
<dbReference type="InterPro" id="IPR007813">
    <property type="entry name" value="PilN"/>
</dbReference>
<proteinExistence type="predicted"/>
<keyword evidence="1" id="KW-0812">Transmembrane</keyword>
<protein>
    <recommendedName>
        <fullName evidence="4">Fimbrial assembly protein</fullName>
    </recommendedName>
</protein>
<sequence length="228" mass="24476">MTTTALMPVDPSVSPQQAARILTIRADLLPPEIRDGRRAVRTRSLIVFLLVATLGALGAWYWQATVAKQDAEETYNETFATLTDIRAAQKTKELKALVQYQDGDEALSAELTSVLAKDLSWTNLINLLGDRATDTRVSLSEMSASLIETGAETTDTSKIGELTLTGSAENKKVVADFVNELGELEDLANPFVTSVTTEADGVSFTLSVTITDKALCGRFAKSCPSGGK</sequence>
<evidence type="ECO:0000256" key="1">
    <source>
        <dbReference type="SAM" id="Phobius"/>
    </source>
</evidence>
<dbReference type="RefSeq" id="WP_043521978.1">
    <property type="nucleotide sequence ID" value="NZ_BAABKU010000001.1"/>
</dbReference>
<evidence type="ECO:0000313" key="3">
    <source>
        <dbReference type="Proteomes" id="UP000054537"/>
    </source>
</evidence>
<organism evidence="2 3">
    <name type="scientific">Actinoplanes utahensis</name>
    <dbReference type="NCBI Taxonomy" id="1869"/>
    <lineage>
        <taxon>Bacteria</taxon>
        <taxon>Bacillati</taxon>
        <taxon>Actinomycetota</taxon>
        <taxon>Actinomycetes</taxon>
        <taxon>Micromonosporales</taxon>
        <taxon>Micromonosporaceae</taxon>
        <taxon>Actinoplanes</taxon>
    </lineage>
</organism>
<dbReference type="Proteomes" id="UP000054537">
    <property type="component" value="Unassembled WGS sequence"/>
</dbReference>
<dbReference type="AlphaFoldDB" id="A0A0A6URZ6"/>